<name>A0A0D3BFG6_BRAOL</name>
<dbReference type="Gramene" id="Bo3g103550.1">
    <property type="protein sequence ID" value="Bo3g103550.1"/>
    <property type="gene ID" value="Bo3g103550"/>
</dbReference>
<feature type="coiled-coil region" evidence="1">
    <location>
        <begin position="46"/>
        <end position="87"/>
    </location>
</feature>
<dbReference type="OMA" id="HKCSDME"/>
<accession>A0A0D3BFG6</accession>
<feature type="region of interest" description="Disordered" evidence="2">
    <location>
        <begin position="114"/>
        <end position="137"/>
    </location>
</feature>
<keyword evidence="4" id="KW-1185">Reference proteome</keyword>
<dbReference type="HOGENOM" id="CLU_1745248_0_0_1"/>
<protein>
    <submittedName>
        <fullName evidence="3">Uncharacterized protein</fullName>
    </submittedName>
</protein>
<dbReference type="PANTHER" id="PTHR46236:SF7">
    <property type="entry name" value="PROTEIN RESTRICTED TEV MOVEMENT 3"/>
    <property type="match status" value="1"/>
</dbReference>
<organism evidence="3 4">
    <name type="scientific">Brassica oleracea var. oleracea</name>
    <dbReference type="NCBI Taxonomy" id="109376"/>
    <lineage>
        <taxon>Eukaryota</taxon>
        <taxon>Viridiplantae</taxon>
        <taxon>Streptophyta</taxon>
        <taxon>Embryophyta</taxon>
        <taxon>Tracheophyta</taxon>
        <taxon>Spermatophyta</taxon>
        <taxon>Magnoliopsida</taxon>
        <taxon>eudicotyledons</taxon>
        <taxon>Gunneridae</taxon>
        <taxon>Pentapetalae</taxon>
        <taxon>rosids</taxon>
        <taxon>malvids</taxon>
        <taxon>Brassicales</taxon>
        <taxon>Brassicaceae</taxon>
        <taxon>Brassiceae</taxon>
        <taxon>Brassica</taxon>
    </lineage>
</organism>
<keyword evidence="1" id="KW-0175">Coiled coil</keyword>
<evidence type="ECO:0000256" key="2">
    <source>
        <dbReference type="SAM" id="MobiDB-lite"/>
    </source>
</evidence>
<reference evidence="3" key="2">
    <citation type="submission" date="2015-03" db="UniProtKB">
        <authorList>
            <consortium name="EnsemblPlants"/>
        </authorList>
    </citation>
    <scope>IDENTIFICATION</scope>
</reference>
<dbReference type="PANTHER" id="PTHR46236">
    <property type="entry name" value="TRAF-LIKE SUPERFAMILY PROTEIN"/>
    <property type="match status" value="1"/>
</dbReference>
<dbReference type="EnsemblPlants" id="Bo3g103550.1">
    <property type="protein sequence ID" value="Bo3g103550.1"/>
    <property type="gene ID" value="Bo3g103550"/>
</dbReference>
<dbReference type="InterPro" id="IPR050804">
    <property type="entry name" value="MCC"/>
</dbReference>
<sequence>MIVNGFQIPPSHSPQEVFQDDLSDAYAALGFMRDAGFKLDWLEKKLYEVSERKKNEEAGLKEMEEDLRDLKHKCSDMEALANEEKESGSGFVHVGRTMEKDTLSLKLLSKAAPLLPGSSDRDNQHYHGNLKNVSSHVGYGYDEKKSFLDP</sequence>
<evidence type="ECO:0000313" key="3">
    <source>
        <dbReference type="EnsemblPlants" id="Bo3g103550.1"/>
    </source>
</evidence>
<evidence type="ECO:0000313" key="4">
    <source>
        <dbReference type="Proteomes" id="UP000032141"/>
    </source>
</evidence>
<dbReference type="eggNOG" id="KOG1987">
    <property type="taxonomic scope" value="Eukaryota"/>
</dbReference>
<dbReference type="Proteomes" id="UP000032141">
    <property type="component" value="Chromosome C3"/>
</dbReference>
<reference evidence="3 4" key="1">
    <citation type="journal article" date="2014" name="Genome Biol.">
        <title>Transcriptome and methylome profiling reveals relics of genome dominance in the mesopolyploid Brassica oleracea.</title>
        <authorList>
            <person name="Parkin I.A."/>
            <person name="Koh C."/>
            <person name="Tang H."/>
            <person name="Robinson S.J."/>
            <person name="Kagale S."/>
            <person name="Clarke W.E."/>
            <person name="Town C.D."/>
            <person name="Nixon J."/>
            <person name="Krishnakumar V."/>
            <person name="Bidwell S.L."/>
            <person name="Denoeud F."/>
            <person name="Belcram H."/>
            <person name="Links M.G."/>
            <person name="Just J."/>
            <person name="Clarke C."/>
            <person name="Bender T."/>
            <person name="Huebert T."/>
            <person name="Mason A.S."/>
            <person name="Pires J.C."/>
            <person name="Barker G."/>
            <person name="Moore J."/>
            <person name="Walley P.G."/>
            <person name="Manoli S."/>
            <person name="Batley J."/>
            <person name="Edwards D."/>
            <person name="Nelson M.N."/>
            <person name="Wang X."/>
            <person name="Paterson A.H."/>
            <person name="King G."/>
            <person name="Bancroft I."/>
            <person name="Chalhoub B."/>
            <person name="Sharpe A.G."/>
        </authorList>
    </citation>
    <scope>NUCLEOTIDE SEQUENCE</scope>
    <source>
        <strain evidence="3 4">cv. TO1000</strain>
    </source>
</reference>
<evidence type="ECO:0000256" key="1">
    <source>
        <dbReference type="SAM" id="Coils"/>
    </source>
</evidence>
<dbReference type="AlphaFoldDB" id="A0A0D3BFG6"/>
<proteinExistence type="predicted"/>